<dbReference type="Gene3D" id="3.30.160.60">
    <property type="entry name" value="Classic Zinc Finger"/>
    <property type="match status" value="1"/>
</dbReference>
<dbReference type="STRING" id="945553.A0A0D2QE71"/>
<reference evidence="9" key="1">
    <citation type="submission" date="2014-04" db="EMBL/GenBank/DDBJ databases">
        <title>Evolutionary Origins and Diversification of the Mycorrhizal Mutualists.</title>
        <authorList>
            <consortium name="DOE Joint Genome Institute"/>
            <consortium name="Mycorrhizal Genomics Consortium"/>
            <person name="Kohler A."/>
            <person name="Kuo A."/>
            <person name="Nagy L.G."/>
            <person name="Floudas D."/>
            <person name="Copeland A."/>
            <person name="Barry K.W."/>
            <person name="Cichocki N."/>
            <person name="Veneault-Fourrey C."/>
            <person name="LaButti K."/>
            <person name="Lindquist E.A."/>
            <person name="Lipzen A."/>
            <person name="Lundell T."/>
            <person name="Morin E."/>
            <person name="Murat C."/>
            <person name="Riley R."/>
            <person name="Ohm R."/>
            <person name="Sun H."/>
            <person name="Tunlid A."/>
            <person name="Henrissat B."/>
            <person name="Grigoriev I.V."/>
            <person name="Hibbett D.S."/>
            <person name="Martin F."/>
        </authorList>
    </citation>
    <scope>NUCLEOTIDE SEQUENCE [LARGE SCALE GENOMIC DNA]</scope>
    <source>
        <strain evidence="9">FD-334 SS-4</strain>
    </source>
</reference>
<keyword evidence="5" id="KW-0539">Nucleus</keyword>
<protein>
    <recommendedName>
        <fullName evidence="7">U1-type domain-containing protein</fullName>
    </recommendedName>
</protein>
<dbReference type="EMBL" id="KN817518">
    <property type="protein sequence ID" value="KJA29900.1"/>
    <property type="molecule type" value="Genomic_DNA"/>
</dbReference>
<dbReference type="GO" id="GO:0008270">
    <property type="term" value="F:zinc ion binding"/>
    <property type="evidence" value="ECO:0007669"/>
    <property type="project" value="UniProtKB-KW"/>
</dbReference>
<accession>A0A0D2QE71</accession>
<dbReference type="AlphaFoldDB" id="A0A0D2QE71"/>
<sequence>MDSILEIQRQTHEEVERFERALYTLLSRPNSTHDKNLQNEHKASQILDRISARITTLNNLYQDEDARKAELDALSAPSQQNDLSEFYSRLGKIQEHYNKYPDAVSGGFDLEIAAFLDEPGQDGEDEFEEEDAIALLFSGEEGYGKYLDLYANHTAYNNLKNIGKRPGYLQYLDILLAAQIGPVHSDLPKETRLTKDFETYIKDLHSYLLSFTKKTQPLEDVETRQNKAAVEFETKWGADEIPGWEDPSQSKKRENGTETGGVWCSACQKQYSKQTVYDAHLTSKKHIKAVAKQASSGEPAANPNGSGHTDATNHPIQSSARLRIRNSAYYTHLSTELLVALVPILNETKSNVERRFSLTAREREQELLEQANPTVAPPPAAVDGVVEEEEEEERIYNPLKLPLGWDGKPIPYWLYKLHGLGVEYRCEICSDHVYMGRKNFDRHFQESRHAFGMRALGLPNTKHFHEITKIEDALALAEKLKQEGRHEIFEQETMEELEDDEGNVYNRKTYDDLKKQGLI</sequence>
<keyword evidence="9" id="KW-1185">Reference proteome</keyword>
<organism evidence="8 9">
    <name type="scientific">Hypholoma sublateritium (strain FD-334 SS-4)</name>
    <dbReference type="NCBI Taxonomy" id="945553"/>
    <lineage>
        <taxon>Eukaryota</taxon>
        <taxon>Fungi</taxon>
        <taxon>Dikarya</taxon>
        <taxon>Basidiomycota</taxon>
        <taxon>Agaricomycotina</taxon>
        <taxon>Agaricomycetes</taxon>
        <taxon>Agaricomycetidae</taxon>
        <taxon>Agaricales</taxon>
        <taxon>Agaricineae</taxon>
        <taxon>Strophariaceae</taxon>
        <taxon>Hypholoma</taxon>
    </lineage>
</organism>
<dbReference type="OMA" id="GPKAFQK"/>
<dbReference type="OrthoDB" id="2160351at2759"/>
<evidence type="ECO:0000256" key="6">
    <source>
        <dbReference type="SAM" id="MobiDB-lite"/>
    </source>
</evidence>
<evidence type="ECO:0000313" key="9">
    <source>
        <dbReference type="Proteomes" id="UP000054270"/>
    </source>
</evidence>
<dbReference type="GO" id="GO:0003723">
    <property type="term" value="F:RNA binding"/>
    <property type="evidence" value="ECO:0007669"/>
    <property type="project" value="InterPro"/>
</dbReference>
<dbReference type="Pfam" id="PF11931">
    <property type="entry name" value="SF3a60_Prp9_C"/>
    <property type="match status" value="1"/>
</dbReference>
<dbReference type="Proteomes" id="UP000054270">
    <property type="component" value="Unassembled WGS sequence"/>
</dbReference>
<feature type="region of interest" description="Disordered" evidence="6">
    <location>
        <begin position="288"/>
        <end position="316"/>
    </location>
</feature>
<keyword evidence="3" id="KW-0863">Zinc-finger</keyword>
<keyword evidence="2" id="KW-0479">Metal-binding</keyword>
<keyword evidence="4" id="KW-0862">Zinc</keyword>
<feature type="region of interest" description="Disordered" evidence="6">
    <location>
        <begin position="239"/>
        <end position="259"/>
    </location>
</feature>
<proteinExistence type="predicted"/>
<dbReference type="PANTHER" id="PTHR12786:SF2">
    <property type="entry name" value="SPLICING FACTOR 3A SUBUNIT 3"/>
    <property type="match status" value="1"/>
</dbReference>
<dbReference type="InterPro" id="IPR024598">
    <property type="entry name" value="SF3a60/Prp9_C"/>
</dbReference>
<dbReference type="InterPro" id="IPR036236">
    <property type="entry name" value="Znf_C2H2_sf"/>
</dbReference>
<evidence type="ECO:0000256" key="5">
    <source>
        <dbReference type="ARBA" id="ARBA00023242"/>
    </source>
</evidence>
<evidence type="ECO:0000256" key="1">
    <source>
        <dbReference type="ARBA" id="ARBA00004123"/>
    </source>
</evidence>
<dbReference type="PANTHER" id="PTHR12786">
    <property type="entry name" value="SPLICING FACTOR SF3A-RELATED"/>
    <property type="match status" value="1"/>
</dbReference>
<feature type="compositionally biased region" description="Polar residues" evidence="6">
    <location>
        <begin position="303"/>
        <end position="316"/>
    </location>
</feature>
<comment type="subcellular location">
    <subcellularLocation>
        <location evidence="1">Nucleus</location>
    </subcellularLocation>
</comment>
<gene>
    <name evidence="8" type="ORF">HYPSUDRAFT_81527</name>
</gene>
<evidence type="ECO:0000256" key="2">
    <source>
        <dbReference type="ARBA" id="ARBA00022723"/>
    </source>
</evidence>
<evidence type="ECO:0000256" key="3">
    <source>
        <dbReference type="ARBA" id="ARBA00022771"/>
    </source>
</evidence>
<name>A0A0D2QE71_HYPSF</name>
<feature type="domain" description="U1-type" evidence="7">
    <location>
        <begin position="259"/>
        <end position="293"/>
    </location>
</feature>
<evidence type="ECO:0000256" key="4">
    <source>
        <dbReference type="ARBA" id="ARBA00022833"/>
    </source>
</evidence>
<dbReference type="InterPro" id="IPR031774">
    <property type="entry name" value="SF3A3_dom"/>
</dbReference>
<dbReference type="Pfam" id="PF12171">
    <property type="entry name" value="zf-C2H2_jaz"/>
    <property type="match status" value="1"/>
</dbReference>
<dbReference type="GO" id="GO:0000398">
    <property type="term" value="P:mRNA splicing, via spliceosome"/>
    <property type="evidence" value="ECO:0007669"/>
    <property type="project" value="InterPro"/>
</dbReference>
<evidence type="ECO:0000259" key="7">
    <source>
        <dbReference type="SMART" id="SM00451"/>
    </source>
</evidence>
<dbReference type="GO" id="GO:0005681">
    <property type="term" value="C:spliceosomal complex"/>
    <property type="evidence" value="ECO:0007669"/>
    <property type="project" value="InterPro"/>
</dbReference>
<dbReference type="InterPro" id="IPR051421">
    <property type="entry name" value="RNA_Proc_DNA_Dmg_Regulator"/>
</dbReference>
<dbReference type="InterPro" id="IPR003604">
    <property type="entry name" value="Matrin/U1-like-C_Znf_C2H2"/>
</dbReference>
<dbReference type="InterPro" id="IPR021966">
    <property type="entry name" value="SF3a60_bindingd"/>
</dbReference>
<evidence type="ECO:0000313" key="8">
    <source>
        <dbReference type="EMBL" id="KJA29900.1"/>
    </source>
</evidence>
<dbReference type="SMART" id="SM00451">
    <property type="entry name" value="ZnF_U1"/>
    <property type="match status" value="1"/>
</dbReference>
<dbReference type="Pfam" id="PF16837">
    <property type="entry name" value="SF3A3"/>
    <property type="match status" value="1"/>
</dbReference>
<dbReference type="SUPFAM" id="SSF57667">
    <property type="entry name" value="beta-beta-alpha zinc fingers"/>
    <property type="match status" value="1"/>
</dbReference>
<dbReference type="InterPro" id="IPR022755">
    <property type="entry name" value="Znf_C2H2_jaz"/>
</dbReference>
<dbReference type="Pfam" id="PF12108">
    <property type="entry name" value="SF3a60_bindingd"/>
    <property type="match status" value="1"/>
</dbReference>